<dbReference type="GO" id="GO:0005852">
    <property type="term" value="C:eukaryotic translation initiation factor 3 complex"/>
    <property type="evidence" value="ECO:0007669"/>
    <property type="project" value="InterPro"/>
</dbReference>
<dbReference type="PANTHER" id="PTHR21681">
    <property type="entry name" value="EUKARYOTIC TRANSLATION INITIATION FACTOR 3 SUBUNIT J"/>
    <property type="match status" value="1"/>
</dbReference>
<dbReference type="PANTHER" id="PTHR21681:SF0">
    <property type="entry name" value="EUKARYOTIC TRANSLATION INITIATION FACTOR 3 SUBUNIT J"/>
    <property type="match status" value="1"/>
</dbReference>
<evidence type="ECO:0000313" key="5">
    <source>
        <dbReference type="EMBL" id="EPS58251.1"/>
    </source>
</evidence>
<evidence type="ECO:0000256" key="1">
    <source>
        <dbReference type="ARBA" id="ARBA00022490"/>
    </source>
</evidence>
<dbReference type="GO" id="GO:0003743">
    <property type="term" value="F:translation initiation factor activity"/>
    <property type="evidence" value="ECO:0007669"/>
    <property type="project" value="UniProtKB-KW"/>
</dbReference>
<proteinExistence type="predicted"/>
<dbReference type="OrthoDB" id="20381at2759"/>
<dbReference type="InterPro" id="IPR023194">
    <property type="entry name" value="eIF3-like_dom_sf"/>
</dbReference>
<comment type="caution">
    <text evidence="5">The sequence shown here is derived from an EMBL/GenBank/DDBJ whole genome shotgun (WGS) entry which is preliminary data.</text>
</comment>
<reference evidence="5 6" key="1">
    <citation type="journal article" date="2013" name="BMC Genomics">
        <title>The miniature genome of a carnivorous plant Genlisea aurea contains a low number of genes and short non-coding sequences.</title>
        <authorList>
            <person name="Leushkin E.V."/>
            <person name="Sutormin R.A."/>
            <person name="Nabieva E.R."/>
            <person name="Penin A.A."/>
            <person name="Kondrashov A.S."/>
            <person name="Logacheva M.D."/>
        </authorList>
    </citation>
    <scope>NUCLEOTIDE SEQUENCE [LARGE SCALE GENOMIC DNA]</scope>
</reference>
<sequence>MLLGVRGITIRIRNSSCRPRVFAIAGGEEGYGRISDYWGFYCVMDDDWGNLPTPRPNKNWDDEDVDDKYVKECWEDESLKESSEDNQDEPNPPEPAGNEEDPDHKSTDENTLDDFSPKTASDFAEYGELLARKLRQYEKSCHYVELLKSLLRSSLSSSRGSDVEEVASTLNAIADEKMKAEAKKRAVGKRNVIADDSLEEYDDEHDFV</sequence>
<keyword evidence="3" id="KW-0648">Protein biosynthesis</keyword>
<feature type="region of interest" description="Disordered" evidence="4">
    <location>
        <begin position="76"/>
        <end position="119"/>
    </location>
</feature>
<protein>
    <submittedName>
        <fullName evidence="5">Uncharacterized protein</fullName>
    </submittedName>
</protein>
<evidence type="ECO:0000256" key="2">
    <source>
        <dbReference type="ARBA" id="ARBA00022540"/>
    </source>
</evidence>
<evidence type="ECO:0000256" key="3">
    <source>
        <dbReference type="ARBA" id="ARBA00022917"/>
    </source>
</evidence>
<keyword evidence="6" id="KW-1185">Reference proteome</keyword>
<organism evidence="5 6">
    <name type="scientific">Genlisea aurea</name>
    <dbReference type="NCBI Taxonomy" id="192259"/>
    <lineage>
        <taxon>Eukaryota</taxon>
        <taxon>Viridiplantae</taxon>
        <taxon>Streptophyta</taxon>
        <taxon>Embryophyta</taxon>
        <taxon>Tracheophyta</taxon>
        <taxon>Spermatophyta</taxon>
        <taxon>Magnoliopsida</taxon>
        <taxon>eudicotyledons</taxon>
        <taxon>Gunneridae</taxon>
        <taxon>Pentapetalae</taxon>
        <taxon>asterids</taxon>
        <taxon>lamiids</taxon>
        <taxon>Lamiales</taxon>
        <taxon>Lentibulariaceae</taxon>
        <taxon>Genlisea</taxon>
    </lineage>
</organism>
<dbReference type="Pfam" id="PF08597">
    <property type="entry name" value="eIF3_subunit"/>
    <property type="match status" value="1"/>
</dbReference>
<dbReference type="InterPro" id="IPR013906">
    <property type="entry name" value="eIF3j"/>
</dbReference>
<name>S8C1B7_9LAMI</name>
<gene>
    <name evidence="5" type="ORF">M569_16564</name>
</gene>
<evidence type="ECO:0000313" key="6">
    <source>
        <dbReference type="Proteomes" id="UP000015453"/>
    </source>
</evidence>
<dbReference type="EMBL" id="AUSU01009392">
    <property type="protein sequence ID" value="EPS58251.1"/>
    <property type="molecule type" value="Genomic_DNA"/>
</dbReference>
<dbReference type="AlphaFoldDB" id="S8C1B7"/>
<keyword evidence="1" id="KW-0963">Cytoplasm</keyword>
<keyword evidence="2" id="KW-0396">Initiation factor</keyword>
<accession>S8C1B7</accession>
<dbReference type="Gene3D" id="1.10.246.60">
    <property type="entry name" value="Eukaryotic translation initiation factor 3 like domains"/>
    <property type="match status" value="1"/>
</dbReference>
<dbReference type="Proteomes" id="UP000015453">
    <property type="component" value="Unassembled WGS sequence"/>
</dbReference>
<evidence type="ECO:0000256" key="4">
    <source>
        <dbReference type="SAM" id="MobiDB-lite"/>
    </source>
</evidence>